<reference evidence="2" key="1">
    <citation type="submission" date="2016-11" db="EMBL/GenBank/DDBJ databases">
        <authorList>
            <person name="Varghese N."/>
            <person name="Submissions S."/>
        </authorList>
    </citation>
    <scope>NUCLEOTIDE SEQUENCE [LARGE SCALE GENOMIC DNA]</scope>
    <source>
        <strain evidence="2">DSM 21264</strain>
    </source>
</reference>
<dbReference type="PANTHER" id="PTHR35602:SF3">
    <property type="entry name" value="ESTERASE YQIA"/>
    <property type="match status" value="1"/>
</dbReference>
<dbReference type="Pfam" id="PF05728">
    <property type="entry name" value="UPF0227"/>
    <property type="match status" value="1"/>
</dbReference>
<dbReference type="EMBL" id="FQUH01000012">
    <property type="protein sequence ID" value="SHF56052.1"/>
    <property type="molecule type" value="Genomic_DNA"/>
</dbReference>
<dbReference type="AlphaFoldDB" id="A0A1M5CNR1"/>
<evidence type="ECO:0000313" key="2">
    <source>
        <dbReference type="Proteomes" id="UP000184159"/>
    </source>
</evidence>
<dbReference type="RefSeq" id="WP_072960143.1">
    <property type="nucleotide sequence ID" value="NZ_FQUH01000012.1"/>
</dbReference>
<dbReference type="NCBIfam" id="NF008291">
    <property type="entry name" value="PRK11071.1"/>
    <property type="match status" value="1"/>
</dbReference>
<accession>A0A1M5CNR1</accession>
<gene>
    <name evidence="1" type="ORF">SAMN02745781_02620</name>
</gene>
<dbReference type="PANTHER" id="PTHR35602">
    <property type="entry name" value="ESTERASE YQIA-RELATED"/>
    <property type="match status" value="1"/>
</dbReference>
<organism evidence="1 2">
    <name type="scientific">Vibrio gazogenes DSM 21264 = NBRC 103151</name>
    <dbReference type="NCBI Taxonomy" id="1123492"/>
    <lineage>
        <taxon>Bacteria</taxon>
        <taxon>Pseudomonadati</taxon>
        <taxon>Pseudomonadota</taxon>
        <taxon>Gammaproteobacteria</taxon>
        <taxon>Vibrionales</taxon>
        <taxon>Vibrionaceae</taxon>
        <taxon>Vibrio</taxon>
    </lineage>
</organism>
<evidence type="ECO:0000313" key="1">
    <source>
        <dbReference type="EMBL" id="SHF56052.1"/>
    </source>
</evidence>
<dbReference type="SUPFAM" id="SSF53474">
    <property type="entry name" value="alpha/beta-Hydrolases"/>
    <property type="match status" value="1"/>
</dbReference>
<dbReference type="Proteomes" id="UP000184159">
    <property type="component" value="Unassembled WGS sequence"/>
</dbReference>
<evidence type="ECO:0008006" key="3">
    <source>
        <dbReference type="Google" id="ProtNLM"/>
    </source>
</evidence>
<keyword evidence="2" id="KW-1185">Reference proteome</keyword>
<protein>
    <recommendedName>
        <fullName evidence="3">Esterase YqiA</fullName>
    </recommendedName>
</protein>
<dbReference type="InterPro" id="IPR008886">
    <property type="entry name" value="UPF0227/Esterase_YqiA"/>
</dbReference>
<dbReference type="Gene3D" id="3.40.50.1820">
    <property type="entry name" value="alpha/beta hydrolase"/>
    <property type="match status" value="1"/>
</dbReference>
<sequence>MRKPSLLIYIHGFNSSPLSHKAMIMQQYCRDYRPDMRVIVPQLPCFPEAAAQMLSELIREKQQEYRIGLVGSSLGGYLSVWLNSQFHLRAVVINPAVRPYELLQDYLGEQVNPYTHEKYTLAACHIEELKALDIEVLPDPDQFWLLQQMGDEVLDYRQAVEKFRDARQTVEQGGDHSFVSFERYAAAILEFLEL</sequence>
<name>A0A1M5CNR1_VIBGA</name>
<dbReference type="InterPro" id="IPR029058">
    <property type="entry name" value="AB_hydrolase_fold"/>
</dbReference>
<proteinExistence type="predicted"/>